<dbReference type="EMBL" id="JAZBJZ010000004">
    <property type="protein sequence ID" value="MEE3715496.1"/>
    <property type="molecule type" value="Genomic_DNA"/>
</dbReference>
<organism evidence="1 2">
    <name type="scientific">Tumidithrix elongata BACA0141</name>
    <dbReference type="NCBI Taxonomy" id="2716417"/>
    <lineage>
        <taxon>Bacteria</taxon>
        <taxon>Bacillati</taxon>
        <taxon>Cyanobacteriota</taxon>
        <taxon>Cyanophyceae</taxon>
        <taxon>Pseudanabaenales</taxon>
        <taxon>Pseudanabaenaceae</taxon>
        <taxon>Tumidithrix</taxon>
        <taxon>Tumidithrix elongata</taxon>
    </lineage>
</organism>
<keyword evidence="2" id="KW-1185">Reference proteome</keyword>
<name>A0AAW9PT82_9CYAN</name>
<evidence type="ECO:0000313" key="2">
    <source>
        <dbReference type="Proteomes" id="UP001333818"/>
    </source>
</evidence>
<accession>A0AAW9PT82</accession>
<protein>
    <submittedName>
        <fullName evidence="1">Uncharacterized protein</fullName>
    </submittedName>
</protein>
<dbReference type="AlphaFoldDB" id="A0AAW9PT82"/>
<gene>
    <name evidence="1" type="ORF">V2H45_01915</name>
</gene>
<sequence length="86" mass="9945">MPQINPITLRMQVNRLIEQGQSMFALIKVQDWLKERGHNPKEYEILFHPKMAPVGSGAIALVEIELRRKDGEPVDTWLQAEVNRHS</sequence>
<reference evidence="1" key="1">
    <citation type="submission" date="2024-01" db="EMBL/GenBank/DDBJ databases">
        <title>Bank of Algae and Cyanobacteria of the Azores (BACA) strain genomes.</title>
        <authorList>
            <person name="Luz R."/>
            <person name="Cordeiro R."/>
            <person name="Fonseca A."/>
            <person name="Goncalves V."/>
        </authorList>
    </citation>
    <scope>NUCLEOTIDE SEQUENCE</scope>
    <source>
        <strain evidence="1">BACA0141</strain>
    </source>
</reference>
<proteinExistence type="predicted"/>
<evidence type="ECO:0000313" key="1">
    <source>
        <dbReference type="EMBL" id="MEE3715496.1"/>
    </source>
</evidence>
<comment type="caution">
    <text evidence="1">The sequence shown here is derived from an EMBL/GenBank/DDBJ whole genome shotgun (WGS) entry which is preliminary data.</text>
</comment>
<dbReference type="RefSeq" id="WP_330481918.1">
    <property type="nucleotide sequence ID" value="NZ_JAZBJZ010000004.1"/>
</dbReference>
<dbReference type="Proteomes" id="UP001333818">
    <property type="component" value="Unassembled WGS sequence"/>
</dbReference>